<dbReference type="Proteomes" id="UP000288388">
    <property type="component" value="Unassembled WGS sequence"/>
</dbReference>
<sequence length="838" mass="96263">MTNIKSPIRTLKGNLLLTYDNDIWAYYQVSPKTISQNNPKAIQENKEQMANLMQLLAPYEDVELIMFPRTMNLSNRFTKLSEGFDQNNPDIGSYYAKETVNLLEREGTIYRPSFLLGLKVKDQYIAESLKEAFKKISNELADEVLGFAGYERTDGETILKKIVPVSNEVSQLLYSFSIRPLAKEEMIYVNRLQYIRGMPHKIEDENHWQDIEDIQSAIIRPVNKGKGILKVEDELGESYLSILPIGTFPENMSNMSIFQFAQDLNFPVEFRMKLHYPELGGSQGLQMRAGWLNNRFKDEQNDQEKHGDEPTDRVLTIRYLLKHMRERMSNNEPIIDWLGCFVVYGNTKEEVRQRSLSIIKLLSQSVRVCRGKNDQVKLFYKLLIGQPLGGQMHWKQRTNVDAIAELLFGTIKELGMDSGWYIGRQDVVGLNGSKGEKTELEELIYASNKYVFLNPLAIAEGIRGALYDAPHMAVTGKTGKGKTFLVGLIFLYSSFLEAQSLLIDPKGEKRKWFKKLVNNPYYQQNYPLFVQHLNSINYVTLDAKKKENYGVLDPLVYLDRIDAKQVAQDMINELSPLGKDHKLKGAVLEGIQKILTKRENGELVGLMHVVDWLEEHADEKIHEYGRFLHLTITDSILRLGFSYGENNGLDFKEKTTVLEIQDLTLPKDDISPELYSDADRKSLCLMISLGRFCEMFGKRDIEQKTAVYFTEAWVFNKSNSGRAIISSMARVGRSQMNQLVLDTQFIDDLGTEDEKGNYGIVFAFDEDSERDKILTHLSLECNEENRKEMKRMIKGQCWMRDIYGRVGKLNVHSLFEEFTEALKTTEKTSNSEAEEQVA</sequence>
<dbReference type="RefSeq" id="WP_127979305.1">
    <property type="nucleotide sequence ID" value="NZ_RYZS01000001.1"/>
</dbReference>
<dbReference type="PANTHER" id="PTHR30121">
    <property type="entry name" value="UNCHARACTERIZED PROTEIN YJGR-RELATED"/>
    <property type="match status" value="1"/>
</dbReference>
<accession>A0A437UQ45</accession>
<name>A0A437UQ45_ENTAV</name>
<proteinExistence type="predicted"/>
<dbReference type="AlphaFoldDB" id="A0A437UQ45"/>
<dbReference type="Pfam" id="PF12846">
    <property type="entry name" value="AAA_10"/>
    <property type="match status" value="1"/>
</dbReference>
<dbReference type="PANTHER" id="PTHR30121:SF6">
    <property type="entry name" value="SLR6007 PROTEIN"/>
    <property type="match status" value="1"/>
</dbReference>
<dbReference type="SUPFAM" id="SSF52540">
    <property type="entry name" value="P-loop containing nucleoside triphosphate hydrolases"/>
    <property type="match status" value="1"/>
</dbReference>
<evidence type="ECO:0000313" key="2">
    <source>
        <dbReference type="Proteomes" id="UP000288388"/>
    </source>
</evidence>
<protein>
    <submittedName>
        <fullName evidence="1">DUF87 domain-containing protein</fullName>
    </submittedName>
</protein>
<dbReference type="PIRSF" id="PIRSF015040">
    <property type="entry name" value="ATPase_SAG2001_prd"/>
    <property type="match status" value="1"/>
</dbReference>
<dbReference type="Gene3D" id="3.40.50.300">
    <property type="entry name" value="P-loop containing nucleotide triphosphate hydrolases"/>
    <property type="match status" value="2"/>
</dbReference>
<gene>
    <name evidence="1" type="ORF">EK398_13280</name>
</gene>
<dbReference type="EMBL" id="RYZS01000001">
    <property type="protein sequence ID" value="RVU95739.1"/>
    <property type="molecule type" value="Genomic_DNA"/>
</dbReference>
<dbReference type="InterPro" id="IPR016628">
    <property type="entry name" value="ATPase_SAG2001_prd"/>
</dbReference>
<organism evidence="1 2">
    <name type="scientific">Enterococcus avium</name>
    <name type="common">Streptococcus avium</name>
    <dbReference type="NCBI Taxonomy" id="33945"/>
    <lineage>
        <taxon>Bacteria</taxon>
        <taxon>Bacillati</taxon>
        <taxon>Bacillota</taxon>
        <taxon>Bacilli</taxon>
        <taxon>Lactobacillales</taxon>
        <taxon>Enterococcaceae</taxon>
        <taxon>Enterococcus</taxon>
    </lineage>
</organism>
<evidence type="ECO:0000313" key="1">
    <source>
        <dbReference type="EMBL" id="RVU95739.1"/>
    </source>
</evidence>
<dbReference type="InterPro" id="IPR051162">
    <property type="entry name" value="T4SS_component"/>
</dbReference>
<dbReference type="InterPro" id="IPR027417">
    <property type="entry name" value="P-loop_NTPase"/>
</dbReference>
<reference evidence="1 2" key="1">
    <citation type="submission" date="2018-12" db="EMBL/GenBank/DDBJ databases">
        <title>A novel vanA-carrying plasmid in a clinical isolate of Enterococcus avium.</title>
        <authorList>
            <person name="Bernasconi O.J."/>
            <person name="Luzzaro F."/>
            <person name="Endimiani A."/>
        </authorList>
    </citation>
    <scope>NUCLEOTIDE SEQUENCE [LARGE SCALE GENOMIC DNA]</scope>
    <source>
        <strain evidence="1 2">LC0559/18</strain>
    </source>
</reference>
<comment type="caution">
    <text evidence="1">The sequence shown here is derived from an EMBL/GenBank/DDBJ whole genome shotgun (WGS) entry which is preliminary data.</text>
</comment>